<dbReference type="Gene3D" id="6.10.140.1230">
    <property type="match status" value="1"/>
</dbReference>
<comment type="similarity">
    <text evidence="2">Belongs to the SNF7 family.</text>
</comment>
<gene>
    <name evidence="7" type="primary">LOC101860395</name>
</gene>
<accession>A0ABM0JIC1</accession>
<dbReference type="Pfam" id="PF03357">
    <property type="entry name" value="Snf7"/>
    <property type="match status" value="1"/>
</dbReference>
<evidence type="ECO:0000256" key="3">
    <source>
        <dbReference type="ARBA" id="ARBA00022753"/>
    </source>
</evidence>
<organism evidence="6 7">
    <name type="scientific">Aplysia californica</name>
    <name type="common">California sea hare</name>
    <dbReference type="NCBI Taxonomy" id="6500"/>
    <lineage>
        <taxon>Eukaryota</taxon>
        <taxon>Metazoa</taxon>
        <taxon>Spiralia</taxon>
        <taxon>Lophotrochozoa</taxon>
        <taxon>Mollusca</taxon>
        <taxon>Gastropoda</taxon>
        <taxon>Heterobranchia</taxon>
        <taxon>Euthyneura</taxon>
        <taxon>Tectipleura</taxon>
        <taxon>Aplysiida</taxon>
        <taxon>Aplysioidea</taxon>
        <taxon>Aplysiidae</taxon>
        <taxon>Aplysia</taxon>
    </lineage>
</organism>
<keyword evidence="6" id="KW-1185">Reference proteome</keyword>
<feature type="compositionally biased region" description="Polar residues" evidence="4">
    <location>
        <begin position="433"/>
        <end position="457"/>
    </location>
</feature>
<proteinExistence type="inferred from homology"/>
<dbReference type="GeneID" id="101860395"/>
<keyword evidence="3" id="KW-0967">Endosome</keyword>
<dbReference type="RefSeq" id="XP_005094299.1">
    <property type="nucleotide sequence ID" value="XM_005094242.2"/>
</dbReference>
<sequence>MASSDGPRTHQQASDKGARDHVLCQTSALNLPVELQDDQQAAVLYSPFRDKSVNPRSWSRKMEFWAALLLSTALERDIISFDSNTLPALFERKGMTPKCLKTVIEELKRSGKLQFLEDYNRTEGWLSWGLNSLVKQPLSWGVSRILGSANKNSNIYVWPEVVQKVSDKLVDFHHRNMQHEVTDCVTTLAAFRGECLPLVPQDEDFNIVLQNLKKSGRVQIKDLEDGTVVVKLCKRGQSTAEPFKDTDIQIYRITVTQKKLEEEAELLSSRIDGFTEEARSYVQQGRKTLALYSLRKKKATQKVLDRKSACIMKLQDIVIKIEEARTNAMVITACETGVAALKSLEKDLNIDRVEAVMDEVGEALEDQEEISSAMEAAFPAHQRDLEEDLEQELQELLSGNRDEIVDISLPHDDSLSLKLSSLCVDDMDLPNVPTHSPSGSAASRKNSPSSVKTALYS</sequence>
<dbReference type="Pfam" id="PF25239">
    <property type="entry name" value="WHD_CHMP7"/>
    <property type="match status" value="1"/>
</dbReference>
<dbReference type="PANTHER" id="PTHR22761:SF10">
    <property type="entry name" value="GH13992P"/>
    <property type="match status" value="1"/>
</dbReference>
<dbReference type="Proteomes" id="UP000694888">
    <property type="component" value="Unplaced"/>
</dbReference>
<feature type="domain" description="CHMP7 winged helix" evidence="5">
    <location>
        <begin position="162"/>
        <end position="231"/>
    </location>
</feature>
<evidence type="ECO:0000256" key="4">
    <source>
        <dbReference type="SAM" id="MobiDB-lite"/>
    </source>
</evidence>
<dbReference type="InterPro" id="IPR005024">
    <property type="entry name" value="Snf7_fam"/>
</dbReference>
<protein>
    <submittedName>
        <fullName evidence="7">Charged multivesicular body protein 7 isoform X1</fullName>
    </submittedName>
</protein>
<dbReference type="PANTHER" id="PTHR22761">
    <property type="entry name" value="CHARGED MULTIVESICULAR BODY PROTEIN"/>
    <property type="match status" value="1"/>
</dbReference>
<comment type="subcellular location">
    <subcellularLocation>
        <location evidence="1">Endosome</location>
    </subcellularLocation>
</comment>
<feature type="region of interest" description="Disordered" evidence="4">
    <location>
        <begin position="430"/>
        <end position="457"/>
    </location>
</feature>
<evidence type="ECO:0000259" key="5">
    <source>
        <dbReference type="Pfam" id="PF25239"/>
    </source>
</evidence>
<evidence type="ECO:0000256" key="1">
    <source>
        <dbReference type="ARBA" id="ARBA00004177"/>
    </source>
</evidence>
<name>A0ABM0JIC1_APLCA</name>
<reference evidence="7" key="1">
    <citation type="submission" date="2025-08" db="UniProtKB">
        <authorList>
            <consortium name="RefSeq"/>
        </authorList>
    </citation>
    <scope>IDENTIFICATION</scope>
</reference>
<dbReference type="Pfam" id="PF25880">
    <property type="entry name" value="WHD_CHMP7_1st"/>
    <property type="match status" value="1"/>
</dbReference>
<evidence type="ECO:0000313" key="7">
    <source>
        <dbReference type="RefSeq" id="XP_005094299.1"/>
    </source>
</evidence>
<dbReference type="InterPro" id="IPR057471">
    <property type="entry name" value="CHMP7_WHD"/>
</dbReference>
<evidence type="ECO:0000256" key="2">
    <source>
        <dbReference type="ARBA" id="ARBA00006190"/>
    </source>
</evidence>
<evidence type="ECO:0000313" key="6">
    <source>
        <dbReference type="Proteomes" id="UP000694888"/>
    </source>
</evidence>